<feature type="compositionally biased region" description="Basic residues" evidence="1">
    <location>
        <begin position="96"/>
        <end position="108"/>
    </location>
</feature>
<comment type="caution">
    <text evidence="3">The sequence shown here is derived from an EMBL/GenBank/DDBJ whole genome shotgun (WGS) entry which is preliminary data.</text>
</comment>
<dbReference type="InterPro" id="IPR027598">
    <property type="entry name" value="Amphi-Trp_dom"/>
</dbReference>
<evidence type="ECO:0000256" key="1">
    <source>
        <dbReference type="SAM" id="MobiDB-lite"/>
    </source>
</evidence>
<evidence type="ECO:0000313" key="4">
    <source>
        <dbReference type="Proteomes" id="UP001331936"/>
    </source>
</evidence>
<dbReference type="NCBIfam" id="TIGR04354">
    <property type="entry name" value="amphi-Trp"/>
    <property type="match status" value="1"/>
</dbReference>
<proteinExistence type="predicted"/>
<keyword evidence="4" id="KW-1185">Reference proteome</keyword>
<feature type="region of interest" description="Disordered" evidence="1">
    <location>
        <begin position="72"/>
        <end position="108"/>
    </location>
</feature>
<name>A0ABU7JYL8_9NOCA</name>
<protein>
    <submittedName>
        <fullName evidence="3">Amphi-Trp domain-containing protein</fullName>
    </submittedName>
</protein>
<evidence type="ECO:0000313" key="3">
    <source>
        <dbReference type="EMBL" id="MEE2034990.1"/>
    </source>
</evidence>
<dbReference type="Pfam" id="PF20068">
    <property type="entry name" value="Amphi-Trp"/>
    <property type="match status" value="1"/>
</dbReference>
<dbReference type="Proteomes" id="UP001331936">
    <property type="component" value="Unassembled WGS sequence"/>
</dbReference>
<accession>A0ABU7JYL8</accession>
<dbReference type="RefSeq" id="WP_330154336.1">
    <property type="nucleotide sequence ID" value="NZ_JAUZMZ010000215.1"/>
</dbReference>
<dbReference type="EMBL" id="JAUZMZ010000215">
    <property type="protein sequence ID" value="MEE2034990.1"/>
    <property type="molecule type" value="Genomic_DNA"/>
</dbReference>
<evidence type="ECO:0000259" key="2">
    <source>
        <dbReference type="Pfam" id="PF20068"/>
    </source>
</evidence>
<sequence>MPKLEFKRKSELSRKEVSDRLIALGRALASGPEVELGSGGDSLEIVVADRLRWELEIEVDGDEIEIEIEIGWRDGPSDDASAEEQAESVTPSPVRTVRRGRPRKTSAP</sequence>
<organism evidence="3 4">
    <name type="scientific">Rhodococcus chondri</name>
    <dbReference type="NCBI Taxonomy" id="3065941"/>
    <lineage>
        <taxon>Bacteria</taxon>
        <taxon>Bacillati</taxon>
        <taxon>Actinomycetota</taxon>
        <taxon>Actinomycetes</taxon>
        <taxon>Mycobacteriales</taxon>
        <taxon>Nocardiaceae</taxon>
        <taxon>Rhodococcus</taxon>
    </lineage>
</organism>
<reference evidence="3 4" key="1">
    <citation type="submission" date="2023-08" db="EMBL/GenBank/DDBJ databases">
        <authorList>
            <person name="Girao M."/>
            <person name="Carvalho M.F."/>
        </authorList>
    </citation>
    <scope>NUCLEOTIDE SEQUENCE [LARGE SCALE GENOMIC DNA]</scope>
    <source>
        <strain evidence="3 4">CC-R104</strain>
    </source>
</reference>
<feature type="domain" description="Amphi-Trp" evidence="2">
    <location>
        <begin position="4"/>
        <end position="80"/>
    </location>
</feature>
<gene>
    <name evidence="3" type="ORF">Q8814_23250</name>
</gene>